<evidence type="ECO:0008006" key="4">
    <source>
        <dbReference type="Google" id="ProtNLM"/>
    </source>
</evidence>
<proteinExistence type="predicted"/>
<organism evidence="2 3">
    <name type="scientific">Emiliania huxleyi (strain CCMP1516)</name>
    <dbReference type="NCBI Taxonomy" id="280463"/>
    <lineage>
        <taxon>Eukaryota</taxon>
        <taxon>Haptista</taxon>
        <taxon>Haptophyta</taxon>
        <taxon>Prymnesiophyceae</taxon>
        <taxon>Isochrysidales</taxon>
        <taxon>Noelaerhabdaceae</taxon>
        <taxon>Emiliania</taxon>
    </lineage>
</organism>
<dbReference type="PANTHER" id="PTHR33928:SF2">
    <property type="entry name" value="PECTATE LYASE SUPERFAMILY PROTEIN DOMAIN-CONTAINING PROTEIN-RELATED"/>
    <property type="match status" value="1"/>
</dbReference>
<protein>
    <recommendedName>
        <fullName evidence="4">CHAT domain-containing protein</fullName>
    </recommendedName>
</protein>
<dbReference type="InterPro" id="IPR012334">
    <property type="entry name" value="Pectin_lyas_fold"/>
</dbReference>
<feature type="compositionally biased region" description="Low complexity" evidence="1">
    <location>
        <begin position="1"/>
        <end position="14"/>
    </location>
</feature>
<dbReference type="RefSeq" id="XP_005787154.1">
    <property type="nucleotide sequence ID" value="XM_005787097.1"/>
</dbReference>
<feature type="region of interest" description="Disordered" evidence="1">
    <location>
        <begin position="1"/>
        <end position="40"/>
    </location>
</feature>
<reference evidence="3" key="1">
    <citation type="journal article" date="2013" name="Nature">
        <title>Pan genome of the phytoplankton Emiliania underpins its global distribution.</title>
        <authorList>
            <person name="Read B.A."/>
            <person name="Kegel J."/>
            <person name="Klute M.J."/>
            <person name="Kuo A."/>
            <person name="Lefebvre S.C."/>
            <person name="Maumus F."/>
            <person name="Mayer C."/>
            <person name="Miller J."/>
            <person name="Monier A."/>
            <person name="Salamov A."/>
            <person name="Young J."/>
            <person name="Aguilar M."/>
            <person name="Claverie J.M."/>
            <person name="Frickenhaus S."/>
            <person name="Gonzalez K."/>
            <person name="Herman E.K."/>
            <person name="Lin Y.C."/>
            <person name="Napier J."/>
            <person name="Ogata H."/>
            <person name="Sarno A.F."/>
            <person name="Shmutz J."/>
            <person name="Schroeder D."/>
            <person name="de Vargas C."/>
            <person name="Verret F."/>
            <person name="von Dassow P."/>
            <person name="Valentin K."/>
            <person name="Van de Peer Y."/>
            <person name="Wheeler G."/>
            <person name="Dacks J.B."/>
            <person name="Delwiche C.F."/>
            <person name="Dyhrman S.T."/>
            <person name="Glockner G."/>
            <person name="John U."/>
            <person name="Richards T."/>
            <person name="Worden A.Z."/>
            <person name="Zhang X."/>
            <person name="Grigoriev I.V."/>
            <person name="Allen A.E."/>
            <person name="Bidle K."/>
            <person name="Borodovsky M."/>
            <person name="Bowler C."/>
            <person name="Brownlee C."/>
            <person name="Cock J.M."/>
            <person name="Elias M."/>
            <person name="Gladyshev V.N."/>
            <person name="Groth M."/>
            <person name="Guda C."/>
            <person name="Hadaegh A."/>
            <person name="Iglesias-Rodriguez M.D."/>
            <person name="Jenkins J."/>
            <person name="Jones B.M."/>
            <person name="Lawson T."/>
            <person name="Leese F."/>
            <person name="Lindquist E."/>
            <person name="Lobanov A."/>
            <person name="Lomsadze A."/>
            <person name="Malik S.B."/>
            <person name="Marsh M.E."/>
            <person name="Mackinder L."/>
            <person name="Mock T."/>
            <person name="Mueller-Roeber B."/>
            <person name="Pagarete A."/>
            <person name="Parker M."/>
            <person name="Probert I."/>
            <person name="Quesneville H."/>
            <person name="Raines C."/>
            <person name="Rensing S.A."/>
            <person name="Riano-Pachon D.M."/>
            <person name="Richier S."/>
            <person name="Rokitta S."/>
            <person name="Shiraiwa Y."/>
            <person name="Soanes D.M."/>
            <person name="van der Giezen M."/>
            <person name="Wahlund T.M."/>
            <person name="Williams B."/>
            <person name="Wilson W."/>
            <person name="Wolfe G."/>
            <person name="Wurch L.L."/>
        </authorList>
    </citation>
    <scope>NUCLEOTIDE SEQUENCE</scope>
</reference>
<feature type="compositionally biased region" description="Basic and acidic residues" evidence="1">
    <location>
        <begin position="900"/>
        <end position="910"/>
    </location>
</feature>
<feature type="region of interest" description="Disordered" evidence="1">
    <location>
        <begin position="377"/>
        <end position="404"/>
    </location>
</feature>
<evidence type="ECO:0000313" key="2">
    <source>
        <dbReference type="EnsemblProtists" id="EOD34725"/>
    </source>
</evidence>
<accession>A0A0D3KG40</accession>
<dbReference type="PANTHER" id="PTHR33928">
    <property type="entry name" value="POLYGALACTURONASE QRT3"/>
    <property type="match status" value="1"/>
</dbReference>
<evidence type="ECO:0000313" key="3">
    <source>
        <dbReference type="Proteomes" id="UP000013827"/>
    </source>
</evidence>
<dbReference type="EnsemblProtists" id="EOD34725">
    <property type="protein sequence ID" value="EOD34725"/>
    <property type="gene ID" value="EMIHUDRAFT_111106"/>
</dbReference>
<dbReference type="AlphaFoldDB" id="A0A0D3KG40"/>
<feature type="region of interest" description="Disordered" evidence="1">
    <location>
        <begin position="887"/>
        <end position="910"/>
    </location>
</feature>
<dbReference type="Proteomes" id="UP000013827">
    <property type="component" value="Unassembled WGS sequence"/>
</dbReference>
<reference evidence="2" key="2">
    <citation type="submission" date="2024-10" db="UniProtKB">
        <authorList>
            <consortium name="EnsemblProtists"/>
        </authorList>
    </citation>
    <scope>IDENTIFICATION</scope>
</reference>
<dbReference type="GeneID" id="17279995"/>
<name>A0A0D3KG40_EMIH1</name>
<dbReference type="HOGENOM" id="CLU_319440_0_0_1"/>
<dbReference type="InterPro" id="IPR011050">
    <property type="entry name" value="Pectin_lyase_fold/virulence"/>
</dbReference>
<keyword evidence="3" id="KW-1185">Reference proteome</keyword>
<feature type="compositionally biased region" description="Basic and acidic residues" evidence="1">
    <location>
        <begin position="26"/>
        <end position="40"/>
    </location>
</feature>
<dbReference type="Gene3D" id="2.160.20.10">
    <property type="entry name" value="Single-stranded right-handed beta-helix, Pectin lyase-like"/>
    <property type="match status" value="1"/>
</dbReference>
<evidence type="ECO:0000256" key="1">
    <source>
        <dbReference type="SAM" id="MobiDB-lite"/>
    </source>
</evidence>
<dbReference type="SUPFAM" id="SSF51126">
    <property type="entry name" value="Pectin lyase-like"/>
    <property type="match status" value="1"/>
</dbReference>
<dbReference type="eggNOG" id="ENOG502QV3U">
    <property type="taxonomic scope" value="Eukaryota"/>
</dbReference>
<dbReference type="InterPro" id="IPR039279">
    <property type="entry name" value="QRT3-like"/>
</dbReference>
<sequence>MPASGSSTPSTPSPDKISVTPTRLSPGDKDEDSPNKDEVTLPRGCKLELNFESGRLLLKKRKKHELQWPMGELTRIEVTHSASAGEPCLKFMLGSNVEHQQKAPPADVELLDAYHRGALRRGTKVLFMTAADAKQLYAALRAHKDAGAACLADAHVCDSELLDAAATLGRLSLGGDAPPSGAPPSGADVSRQASDATSVASCATSGGGAPREALIFVCSPTQQSLHLPHAKDEAIDVANEVTARIRRGGSPTDLKQELLDGHGAYKYFLFSGHGDVRLPPVRSAAAAAAAAPAAASEAAKDASEAREASRTVTLGFTNTATGQLELTLPTTLAAMLASHGLQLVFLNGCDTASLGAQLRQRGVPHVVCWRTKAADAASRTSRAPSSPPSPRGAAWARRMATRRSRPPTTLIAAQRLHATALAVAPVPGVRSSHAPTLLQPRSGRNFRPVDFGADPTGRLDSTRALQAALNALLSVGSLKTAASKLASNITDLGGATLELEGEFLISQPLLVPAFFGNFYIMRGTLRASSSFPRNGVLLTVGSVDCHPFDARGLPDGQKSCNEFVNVREVYFDAAHVAAGGLLVACTMGATVADAFFYGFRRFGLRLAGGHEGLITQVWAAEYFWSEALLPSVIVARLNSTSVGVVVDSIDNVLSDVIVFAYTQTGVTVDGCCNTLSGVHVWNNALAGGIVVGGSVFSPQTRLRSCYLDFNHLIVHAPSSLTVESSFFLNAHVELRAAAEGAEQAEGDGGASLDNVIIRDNLFAAKSTGGYASVKLSGSFVGGRRTLIDDSASSVQDAAWPALQPPRLKATRASRTLHLVGARRWAFDFADELLLPEIDRLSYTLVTDDESSFVRHVARRPIGTTAIVETDANVSATVTISVVQADGGSMWPRRAPPAQQHRPERDGRART</sequence>
<dbReference type="KEGG" id="ehx:EMIHUDRAFT_111106"/>
<dbReference type="PaxDb" id="2903-EOD34725"/>
<dbReference type="GO" id="GO:0004650">
    <property type="term" value="F:polygalacturonase activity"/>
    <property type="evidence" value="ECO:0007669"/>
    <property type="project" value="InterPro"/>
</dbReference>